<dbReference type="OrthoDB" id="7200137at2"/>
<protein>
    <submittedName>
        <fullName evidence="6">MFS transporter</fullName>
    </submittedName>
</protein>
<feature type="transmembrane region" description="Helical" evidence="4">
    <location>
        <begin position="376"/>
        <end position="400"/>
    </location>
</feature>
<feature type="transmembrane region" description="Helical" evidence="4">
    <location>
        <begin position="138"/>
        <end position="155"/>
    </location>
</feature>
<gene>
    <name evidence="6" type="ORF">EJC49_00310</name>
</gene>
<evidence type="ECO:0000313" key="7">
    <source>
        <dbReference type="Proteomes" id="UP000278398"/>
    </source>
</evidence>
<dbReference type="PROSITE" id="PS50850">
    <property type="entry name" value="MFS"/>
    <property type="match status" value="1"/>
</dbReference>
<comment type="caution">
    <text evidence="6">The sequence shown here is derived from an EMBL/GenBank/DDBJ whole genome shotgun (WGS) entry which is preliminary data.</text>
</comment>
<dbReference type="InterPro" id="IPR011701">
    <property type="entry name" value="MFS"/>
</dbReference>
<evidence type="ECO:0000256" key="3">
    <source>
        <dbReference type="ARBA" id="ARBA00023136"/>
    </source>
</evidence>
<evidence type="ECO:0000256" key="1">
    <source>
        <dbReference type="ARBA" id="ARBA00022692"/>
    </source>
</evidence>
<name>A0A429Z425_9HYPH</name>
<feature type="transmembrane region" description="Helical" evidence="4">
    <location>
        <begin position="313"/>
        <end position="336"/>
    </location>
</feature>
<feature type="transmembrane region" description="Helical" evidence="4">
    <location>
        <begin position="47"/>
        <end position="67"/>
    </location>
</feature>
<evidence type="ECO:0000259" key="5">
    <source>
        <dbReference type="PROSITE" id="PS50850"/>
    </source>
</evidence>
<feature type="transmembrane region" description="Helical" evidence="4">
    <location>
        <begin position="104"/>
        <end position="126"/>
    </location>
</feature>
<feature type="transmembrane region" description="Helical" evidence="4">
    <location>
        <begin position="167"/>
        <end position="187"/>
    </location>
</feature>
<dbReference type="RefSeq" id="WP_126697451.1">
    <property type="nucleotide sequence ID" value="NZ_RWKW01000001.1"/>
</dbReference>
<feature type="transmembrane region" description="Helical" evidence="4">
    <location>
        <begin position="223"/>
        <end position="242"/>
    </location>
</feature>
<organism evidence="6 7">
    <name type="scientific">Aquibium carbonis</name>
    <dbReference type="NCBI Taxonomy" id="2495581"/>
    <lineage>
        <taxon>Bacteria</taxon>
        <taxon>Pseudomonadati</taxon>
        <taxon>Pseudomonadota</taxon>
        <taxon>Alphaproteobacteria</taxon>
        <taxon>Hyphomicrobiales</taxon>
        <taxon>Phyllobacteriaceae</taxon>
        <taxon>Aquibium</taxon>
    </lineage>
</organism>
<feature type="transmembrane region" description="Helical" evidence="4">
    <location>
        <begin position="79"/>
        <end position="98"/>
    </location>
</feature>
<evidence type="ECO:0000256" key="2">
    <source>
        <dbReference type="ARBA" id="ARBA00022989"/>
    </source>
</evidence>
<evidence type="ECO:0000313" key="6">
    <source>
        <dbReference type="EMBL" id="RST88485.1"/>
    </source>
</evidence>
<dbReference type="Pfam" id="PF07690">
    <property type="entry name" value="MFS_1"/>
    <property type="match status" value="1"/>
</dbReference>
<keyword evidence="1 4" id="KW-0812">Transmembrane</keyword>
<dbReference type="Proteomes" id="UP000278398">
    <property type="component" value="Unassembled WGS sequence"/>
</dbReference>
<keyword evidence="3 4" id="KW-0472">Membrane</keyword>
<sequence length="409" mass="42415">MSLAAEKAPNTAIWALGLTQVVGYGTLFYSFSILAPAMAAEFAVPEYWAFAALSVALFLGSLCAPTAGRLADRHGAGKVMTIGSAAAALALAACALAPERYSFLAALIAMELASCFVLYATAFVAIVQLSTTGAQRSITHLTLIAGFASTLFWPLTTLLHAHLDWRGVYLVFAGFNLLICLPVHAWMASMATRRKRAASVETHAAAPADQPGVQIDPARLRTIFLLMLAGFAATGFVLSSILIHMVPLLTGLGLGTAGVLVSTFFGPSQVASRLINMIFGGRLRQSWLAVIAALFLTGGLVMLIATAPQVAGIAIFVILFGLGSGLISIIGGTLPLEVFGRAAYGAKVGWMSAARQFTSAFAPFVFALLMAGTSTLTALVMLGLVAVAGVAVFSAIAMLARRPSAISAA</sequence>
<accession>A0A429Z425</accession>
<feature type="transmembrane region" description="Helical" evidence="4">
    <location>
        <begin position="348"/>
        <end position="370"/>
    </location>
</feature>
<keyword evidence="7" id="KW-1185">Reference proteome</keyword>
<evidence type="ECO:0000256" key="4">
    <source>
        <dbReference type="SAM" id="Phobius"/>
    </source>
</evidence>
<dbReference type="EMBL" id="RWKW01000001">
    <property type="protein sequence ID" value="RST88485.1"/>
    <property type="molecule type" value="Genomic_DNA"/>
</dbReference>
<dbReference type="InterPro" id="IPR020846">
    <property type="entry name" value="MFS_dom"/>
</dbReference>
<keyword evidence="2 4" id="KW-1133">Transmembrane helix</keyword>
<dbReference type="AlphaFoldDB" id="A0A429Z425"/>
<feature type="transmembrane region" description="Helical" evidence="4">
    <location>
        <begin position="248"/>
        <end position="266"/>
    </location>
</feature>
<dbReference type="InterPro" id="IPR036259">
    <property type="entry name" value="MFS_trans_sf"/>
</dbReference>
<dbReference type="InterPro" id="IPR050327">
    <property type="entry name" value="Proton-linked_MCT"/>
</dbReference>
<feature type="transmembrane region" description="Helical" evidence="4">
    <location>
        <begin position="287"/>
        <end position="307"/>
    </location>
</feature>
<feature type="transmembrane region" description="Helical" evidence="4">
    <location>
        <begin position="12"/>
        <end position="35"/>
    </location>
</feature>
<proteinExistence type="predicted"/>
<dbReference type="SUPFAM" id="SSF103473">
    <property type="entry name" value="MFS general substrate transporter"/>
    <property type="match status" value="1"/>
</dbReference>
<reference evidence="6 7" key="1">
    <citation type="submission" date="2018-12" db="EMBL/GenBank/DDBJ databases">
        <title>Mesorhizobium carbonis sp. nov., isolated from coal mine water.</title>
        <authorList>
            <person name="Xin W."/>
            <person name="Xu Z."/>
            <person name="Xiang F."/>
            <person name="Zhang J."/>
            <person name="Xi L."/>
            <person name="Liu J."/>
        </authorList>
    </citation>
    <scope>NUCLEOTIDE SEQUENCE [LARGE SCALE GENOMIC DNA]</scope>
    <source>
        <strain evidence="6 7">B2.3</strain>
    </source>
</reference>
<feature type="domain" description="Major facilitator superfamily (MFS) profile" evidence="5">
    <location>
        <begin position="11"/>
        <end position="401"/>
    </location>
</feature>
<dbReference type="Gene3D" id="1.20.1250.20">
    <property type="entry name" value="MFS general substrate transporter like domains"/>
    <property type="match status" value="1"/>
</dbReference>
<dbReference type="GO" id="GO:0022857">
    <property type="term" value="F:transmembrane transporter activity"/>
    <property type="evidence" value="ECO:0007669"/>
    <property type="project" value="InterPro"/>
</dbReference>
<dbReference type="NCBIfam" id="NF033733">
    <property type="entry name" value="MFS_ArsK"/>
    <property type="match status" value="1"/>
</dbReference>
<dbReference type="PANTHER" id="PTHR11360">
    <property type="entry name" value="MONOCARBOXYLATE TRANSPORTER"/>
    <property type="match status" value="1"/>
</dbReference>